<evidence type="ECO:0000313" key="3">
    <source>
        <dbReference type="Proteomes" id="UP000244910"/>
    </source>
</evidence>
<dbReference type="PANTHER" id="PTHR47472:SF1">
    <property type="entry name" value="DUF1446-DOMAIN-CONTAINING PROTEIN"/>
    <property type="match status" value="1"/>
</dbReference>
<accession>A0A2U8DXC1</accession>
<dbReference type="Pfam" id="PF07287">
    <property type="entry name" value="AtuA"/>
    <property type="match status" value="1"/>
</dbReference>
<dbReference type="RefSeq" id="WP_032075592.1">
    <property type="nucleotide sequence ID" value="NZ_CP020953.1"/>
</dbReference>
<name>A0A2U8DXC1_9CLOT</name>
<dbReference type="KEGG" id="cdrk:B9W14_22480"/>
<proteinExistence type="predicted"/>
<feature type="domain" description="Acyclic terpene utilisation N-terminal" evidence="1">
    <location>
        <begin position="4"/>
        <end position="447"/>
    </location>
</feature>
<evidence type="ECO:0000313" key="2">
    <source>
        <dbReference type="EMBL" id="AWI07121.1"/>
    </source>
</evidence>
<evidence type="ECO:0000259" key="1">
    <source>
        <dbReference type="Pfam" id="PF07287"/>
    </source>
</evidence>
<dbReference type="OrthoDB" id="9763456at2"/>
<dbReference type="Proteomes" id="UP000244910">
    <property type="component" value="Chromosome"/>
</dbReference>
<dbReference type="AlphaFoldDB" id="A0A2U8DXC1"/>
<dbReference type="InterPro" id="IPR010839">
    <property type="entry name" value="AtuA_N"/>
</dbReference>
<gene>
    <name evidence="2" type="ORF">B9W14_22480</name>
</gene>
<dbReference type="PANTHER" id="PTHR47472">
    <property type="entry name" value="PROPIONYL-COA CARBOXYLASE"/>
    <property type="match status" value="1"/>
</dbReference>
<protein>
    <submittedName>
        <fullName evidence="2">ABC transporter substrate-binding protein</fullName>
    </submittedName>
</protein>
<keyword evidence="3" id="KW-1185">Reference proteome</keyword>
<reference evidence="3" key="1">
    <citation type="submission" date="2017-04" db="EMBL/GenBank/DDBJ databases">
        <authorList>
            <person name="Song Y."/>
            <person name="Cho B.-K."/>
        </authorList>
    </citation>
    <scope>NUCLEOTIDE SEQUENCE [LARGE SCALE GENOMIC DNA]</scope>
    <source>
        <strain evidence="3">SL1</strain>
    </source>
</reference>
<sequence>MKKIRIGSGAGYAGDRIEPAVELMKKGNLDYIIFECLAERTIAIGQEKKLKDPSKGYNELLEYRMKHVVPLCKENKIKVITNMGSANPVAAAKIVKEIAEKQGIKGLKIAAVIGDDIFNNIDKYIDYKILETGKKLESIKHQIVSANAYIGTQGIIEALKGGADIVITGRVADPSLTLAPLMFEFGWSTENYEFLGKGTLAGHLLECAGQVTGGYFADPGFKDVPELWNLGFPIAEISEDGEIIITKLKDAGGMVTEDTCKEQIIYEIHDPENYLTPDVIADFSKVTVTQVGKDKVLMKGANGKEKTGLFKTSVGYKDCYIGEGEMSYGGSGAYARAKLAGEIIKKRLDYIKAPIKELRIDLIGVNSLYKDSLSDVLNDGNKDLGEVRLRVAARTLTKEDAEIIGNEVEALYTNGPAGGGGARKGVKEIVSVASIFVPSEDINIKVTYEEV</sequence>
<organism evidence="2 3">
    <name type="scientific">Clostridium drakei</name>
    <dbReference type="NCBI Taxonomy" id="332101"/>
    <lineage>
        <taxon>Bacteria</taxon>
        <taxon>Bacillati</taxon>
        <taxon>Bacillota</taxon>
        <taxon>Clostridia</taxon>
        <taxon>Eubacteriales</taxon>
        <taxon>Clostridiaceae</taxon>
        <taxon>Clostridium</taxon>
    </lineage>
</organism>
<dbReference type="EMBL" id="CP020953">
    <property type="protein sequence ID" value="AWI07121.1"/>
    <property type="molecule type" value="Genomic_DNA"/>
</dbReference>